<dbReference type="GO" id="GO:0007166">
    <property type="term" value="P:cell surface receptor signaling pathway"/>
    <property type="evidence" value="ECO:0007669"/>
    <property type="project" value="TreeGrafter"/>
</dbReference>
<keyword evidence="13" id="KW-1185">Reference proteome</keyword>
<evidence type="ECO:0000313" key="13">
    <source>
        <dbReference type="Proteomes" id="UP000694548"/>
    </source>
</evidence>
<protein>
    <recommendedName>
        <fullName evidence="11">Ig-like domain-containing protein</fullName>
    </recommendedName>
</protein>
<keyword evidence="2" id="KW-1003">Cell membrane</keyword>
<keyword evidence="8" id="KW-0675">Receptor</keyword>
<evidence type="ECO:0000256" key="5">
    <source>
        <dbReference type="ARBA" id="ARBA00022989"/>
    </source>
</evidence>
<keyword evidence="5" id="KW-1133">Transmembrane helix</keyword>
<dbReference type="Gene3D" id="2.60.40.10">
    <property type="entry name" value="Immunoglobulins"/>
    <property type="match status" value="2"/>
</dbReference>
<comment type="subcellular location">
    <subcellularLocation>
        <location evidence="1">Cell membrane</location>
        <topology evidence="1">Single-pass type I membrane protein</topology>
    </subcellularLocation>
</comment>
<dbReference type="AlphaFoldDB" id="A0A8C6ME73"/>
<dbReference type="InterPro" id="IPR013106">
    <property type="entry name" value="Ig_V-set"/>
</dbReference>
<feature type="domain" description="Ig-like" evidence="11">
    <location>
        <begin position="36"/>
        <end position="144"/>
    </location>
</feature>
<dbReference type="Proteomes" id="UP000694548">
    <property type="component" value="Unassembled WGS sequence"/>
</dbReference>
<dbReference type="GO" id="GO:0031295">
    <property type="term" value="P:T cell costimulation"/>
    <property type="evidence" value="ECO:0007669"/>
    <property type="project" value="TreeGrafter"/>
</dbReference>
<evidence type="ECO:0000256" key="10">
    <source>
        <dbReference type="ARBA" id="ARBA00023319"/>
    </source>
</evidence>
<dbReference type="Ensembl" id="ENSNFUT00015033992.1">
    <property type="protein sequence ID" value="ENSNFUP00015032524.1"/>
    <property type="gene ID" value="ENSNFUG00015015927.1"/>
</dbReference>
<dbReference type="Pfam" id="PF07686">
    <property type="entry name" value="V-set"/>
    <property type="match status" value="2"/>
</dbReference>
<keyword evidence="10" id="KW-0393">Immunoglobulin domain</keyword>
<evidence type="ECO:0000259" key="11">
    <source>
        <dbReference type="PROSITE" id="PS50835"/>
    </source>
</evidence>
<reference evidence="12" key="2">
    <citation type="submission" date="2025-09" db="UniProtKB">
        <authorList>
            <consortium name="Ensembl"/>
        </authorList>
    </citation>
    <scope>IDENTIFICATION</scope>
</reference>
<evidence type="ECO:0000256" key="1">
    <source>
        <dbReference type="ARBA" id="ARBA00004251"/>
    </source>
</evidence>
<dbReference type="GO" id="GO:0009897">
    <property type="term" value="C:external side of plasma membrane"/>
    <property type="evidence" value="ECO:0007669"/>
    <property type="project" value="TreeGrafter"/>
</dbReference>
<keyword evidence="7" id="KW-1015">Disulfide bond</keyword>
<dbReference type="GeneTree" id="ENSGT01010000229361"/>
<evidence type="ECO:0000256" key="2">
    <source>
        <dbReference type="ARBA" id="ARBA00022475"/>
    </source>
</evidence>
<dbReference type="PANTHER" id="PTHR25466">
    <property type="entry name" value="T-LYMPHOCYTE ACTIVATION ANTIGEN"/>
    <property type="match status" value="1"/>
</dbReference>
<evidence type="ECO:0000256" key="7">
    <source>
        <dbReference type="ARBA" id="ARBA00023157"/>
    </source>
</evidence>
<keyword evidence="6" id="KW-0472">Membrane</keyword>
<sequence>ITQHYQAVNMFISAKIPKCSGLCFNLYIFYLCYNSPAYPTAHAEPVVASAGQSVILPCSVKISATDDIQTVEWSKKDLKPVVVFLYRDGCETFEMKDRDFEYRTSLLKTGDFSLTLRNLQWQDSGVYICTVYKDGEIIKQKAVNLWVSGEEIKVEKGVESVRLCFKFKKLPDSSEVEWRNMWTNKLVWKFENGQEQPGDQHQDYQGRVEVTKDLLRTGDFSLTLKKPDYRDEGVYTCTVYKDKKELVKQKALHLWVIGESSIFVFCSSLRRQPGKRSNKLTNVCDD</sequence>
<dbReference type="SMART" id="SM00409">
    <property type="entry name" value="IG"/>
    <property type="match status" value="2"/>
</dbReference>
<dbReference type="PROSITE" id="PS50835">
    <property type="entry name" value="IG_LIKE"/>
    <property type="match status" value="2"/>
</dbReference>
<organism evidence="12 13">
    <name type="scientific">Nothobranchius furzeri</name>
    <name type="common">Turquoise killifish</name>
    <dbReference type="NCBI Taxonomy" id="105023"/>
    <lineage>
        <taxon>Eukaryota</taxon>
        <taxon>Metazoa</taxon>
        <taxon>Chordata</taxon>
        <taxon>Craniata</taxon>
        <taxon>Vertebrata</taxon>
        <taxon>Euteleostomi</taxon>
        <taxon>Actinopterygii</taxon>
        <taxon>Neopterygii</taxon>
        <taxon>Teleostei</taxon>
        <taxon>Neoteleostei</taxon>
        <taxon>Acanthomorphata</taxon>
        <taxon>Ovalentaria</taxon>
        <taxon>Atherinomorphae</taxon>
        <taxon>Cyprinodontiformes</taxon>
        <taxon>Nothobranchiidae</taxon>
        <taxon>Nothobranchius</taxon>
    </lineage>
</organism>
<dbReference type="GO" id="GO:0006955">
    <property type="term" value="P:immune response"/>
    <property type="evidence" value="ECO:0007669"/>
    <property type="project" value="TreeGrafter"/>
</dbReference>
<dbReference type="InterPro" id="IPR003599">
    <property type="entry name" value="Ig_sub"/>
</dbReference>
<proteinExistence type="predicted"/>
<dbReference type="InterPro" id="IPR013783">
    <property type="entry name" value="Ig-like_fold"/>
</dbReference>
<dbReference type="InterPro" id="IPR051713">
    <property type="entry name" value="T-cell_Activation_Regulation"/>
</dbReference>
<dbReference type="GO" id="GO:0042102">
    <property type="term" value="P:positive regulation of T cell proliferation"/>
    <property type="evidence" value="ECO:0007669"/>
    <property type="project" value="TreeGrafter"/>
</dbReference>
<dbReference type="SUPFAM" id="SSF48726">
    <property type="entry name" value="Immunoglobulin"/>
    <property type="match status" value="2"/>
</dbReference>
<evidence type="ECO:0000256" key="6">
    <source>
        <dbReference type="ARBA" id="ARBA00023136"/>
    </source>
</evidence>
<feature type="domain" description="Ig-like" evidence="11">
    <location>
        <begin position="164"/>
        <end position="247"/>
    </location>
</feature>
<dbReference type="InterPro" id="IPR007110">
    <property type="entry name" value="Ig-like_dom"/>
</dbReference>
<dbReference type="SMART" id="SM00406">
    <property type="entry name" value="IGv"/>
    <property type="match status" value="2"/>
</dbReference>
<dbReference type="PANTHER" id="PTHR25466:SF11">
    <property type="entry name" value="GALECTIN 17-RELATED"/>
    <property type="match status" value="1"/>
</dbReference>
<evidence type="ECO:0000256" key="9">
    <source>
        <dbReference type="ARBA" id="ARBA00023180"/>
    </source>
</evidence>
<evidence type="ECO:0000256" key="3">
    <source>
        <dbReference type="ARBA" id="ARBA00022692"/>
    </source>
</evidence>
<keyword evidence="3" id="KW-0812">Transmembrane</keyword>
<keyword evidence="9" id="KW-0325">Glycoprotein</keyword>
<evidence type="ECO:0000256" key="8">
    <source>
        <dbReference type="ARBA" id="ARBA00023170"/>
    </source>
</evidence>
<dbReference type="InterPro" id="IPR036179">
    <property type="entry name" value="Ig-like_dom_sf"/>
</dbReference>
<accession>A0A8C6ME73</accession>
<evidence type="ECO:0000313" key="12">
    <source>
        <dbReference type="Ensembl" id="ENSNFUP00015032524.1"/>
    </source>
</evidence>
<keyword evidence="4" id="KW-0732">Signal</keyword>
<dbReference type="GO" id="GO:0042130">
    <property type="term" value="P:negative regulation of T cell proliferation"/>
    <property type="evidence" value="ECO:0007669"/>
    <property type="project" value="TreeGrafter"/>
</dbReference>
<dbReference type="GO" id="GO:0071222">
    <property type="term" value="P:cellular response to lipopolysaccharide"/>
    <property type="evidence" value="ECO:0007669"/>
    <property type="project" value="TreeGrafter"/>
</dbReference>
<name>A0A8C6ME73_NOTFU</name>
<evidence type="ECO:0000256" key="4">
    <source>
        <dbReference type="ARBA" id="ARBA00022729"/>
    </source>
</evidence>
<reference evidence="12" key="1">
    <citation type="submission" date="2025-08" db="UniProtKB">
        <authorList>
            <consortium name="Ensembl"/>
        </authorList>
    </citation>
    <scope>IDENTIFICATION</scope>
</reference>